<evidence type="ECO:0000256" key="1">
    <source>
        <dbReference type="SAM" id="SignalP"/>
    </source>
</evidence>
<dbReference type="Pfam" id="PF07583">
    <property type="entry name" value="PSCyt2"/>
    <property type="match status" value="1"/>
</dbReference>
<organism evidence="4 5">
    <name type="scientific">Lignipirellula cremea</name>
    <dbReference type="NCBI Taxonomy" id="2528010"/>
    <lineage>
        <taxon>Bacteria</taxon>
        <taxon>Pseudomonadati</taxon>
        <taxon>Planctomycetota</taxon>
        <taxon>Planctomycetia</taxon>
        <taxon>Pirellulales</taxon>
        <taxon>Pirellulaceae</taxon>
        <taxon>Lignipirellula</taxon>
    </lineage>
</organism>
<feature type="domain" description="DUF1553" evidence="3">
    <location>
        <begin position="573"/>
        <end position="798"/>
    </location>
</feature>
<keyword evidence="1" id="KW-0732">Signal</keyword>
<reference evidence="4 5" key="1">
    <citation type="submission" date="2019-02" db="EMBL/GenBank/DDBJ databases">
        <title>Deep-cultivation of Planctomycetes and their phenomic and genomic characterization uncovers novel biology.</title>
        <authorList>
            <person name="Wiegand S."/>
            <person name="Jogler M."/>
            <person name="Boedeker C."/>
            <person name="Pinto D."/>
            <person name="Vollmers J."/>
            <person name="Rivas-Marin E."/>
            <person name="Kohn T."/>
            <person name="Peeters S.H."/>
            <person name="Heuer A."/>
            <person name="Rast P."/>
            <person name="Oberbeckmann S."/>
            <person name="Bunk B."/>
            <person name="Jeske O."/>
            <person name="Meyerdierks A."/>
            <person name="Storesund J.E."/>
            <person name="Kallscheuer N."/>
            <person name="Luecker S."/>
            <person name="Lage O.M."/>
            <person name="Pohl T."/>
            <person name="Merkel B.J."/>
            <person name="Hornburger P."/>
            <person name="Mueller R.-W."/>
            <person name="Bruemmer F."/>
            <person name="Labrenz M."/>
            <person name="Spormann A.M."/>
            <person name="Op den Camp H."/>
            <person name="Overmann J."/>
            <person name="Amann R."/>
            <person name="Jetten M.S.M."/>
            <person name="Mascher T."/>
            <person name="Medema M.H."/>
            <person name="Devos D.P."/>
            <person name="Kaster A.-K."/>
            <person name="Ovreas L."/>
            <person name="Rohde M."/>
            <person name="Galperin M.Y."/>
            <person name="Jogler C."/>
        </authorList>
    </citation>
    <scope>NUCLEOTIDE SEQUENCE [LARGE SCALE GENOMIC DNA]</scope>
    <source>
        <strain evidence="4 5">Pla85_3_4</strain>
    </source>
</reference>
<dbReference type="KEGG" id="lcre:Pla8534_11290"/>
<dbReference type="AlphaFoldDB" id="A0A518DND7"/>
<feature type="domain" description="DUF1549" evidence="2">
    <location>
        <begin position="346"/>
        <end position="529"/>
    </location>
</feature>
<evidence type="ECO:0000259" key="2">
    <source>
        <dbReference type="Pfam" id="PF07583"/>
    </source>
</evidence>
<gene>
    <name evidence="4" type="ORF">Pla8534_11290</name>
</gene>
<protein>
    <recommendedName>
        <fullName evidence="6">Bacterial Ig-like domain (Group 2)</fullName>
    </recommendedName>
</protein>
<dbReference type="OrthoDB" id="289126at2"/>
<sequence precursor="true">MPMRSPMSTVLACAFLLNACLVQGGGSLSAAETVQGLGEPGKAIRLAAVVGGSEAESQITLNRGDRAQIIATAHFDSGQLRDWTRKVVYRADPAGVVSVDSQGLITPLADGAAVVQVGGEGLSASVKVEVRHFAHPPQVNFTDRISPLLTKFSCNGGGCHGKSGGQNGFALSLLGFEPADDYDYLVKEGFGRRLFPAAPDRSLLLLKATAAVPHGGGMRISRDSDEYAELRLWIEQGMPFGSDDDPVMESISVYPKQVIMPLDGEQQLQVLAHYSDGSIRDVTRQADYTANNRELGDCGANGLMTALGQAGDVAIMVRYLGQVAAFRATIPRGAPVDQLPPVRNVIDGFVFDKLKDLGLPPSPVCDDSTFIRRVTLDIAGRLPTFEETQAFLADAGPNKRADLVDRLVDSDAYADYFSQKWAAILRNKVDPQVQRDGNFRFHDWVRTHLNENRPYNELIREVVTASGNEVRNPAVNWHRQVKSVEEKVEDTAQVFLGLRIQCARCHHHPFEKWSQDDYWGMAAFYSNTREKPGQKVYAIRGIAQSRHPKTQALVRPKPLGEETLELTADDDARVALADWLASKENPFVAKALVNRYWKHFFGVGIVDPEDDMRATNPASNEPLLNGLAEHFIKSNFDLKDLVRTICKSSVYQLDSIPNDYNASDRQAYSRFYPRRMPAEVMLDSIDALCGSQTRFTGLPAGMRAVQIPDHGGVNNGFLNAFGRPAGASACECERNGEMSMQQSLQLLNSDDIYNKLVGSRAQQLATDPRSDEEKIEELYLRALSRPAKETERTAFLAHLAKFEANQKRGAYEDILWTLINTKEFLFNH</sequence>
<dbReference type="PANTHER" id="PTHR35889:SF3">
    <property type="entry name" value="F-BOX DOMAIN-CONTAINING PROTEIN"/>
    <property type="match status" value="1"/>
</dbReference>
<dbReference type="InterPro" id="IPR022655">
    <property type="entry name" value="DUF1553"/>
</dbReference>
<evidence type="ECO:0008006" key="6">
    <source>
        <dbReference type="Google" id="ProtNLM"/>
    </source>
</evidence>
<keyword evidence="5" id="KW-1185">Reference proteome</keyword>
<feature type="signal peptide" evidence="1">
    <location>
        <begin position="1"/>
        <end position="24"/>
    </location>
</feature>
<evidence type="ECO:0000313" key="5">
    <source>
        <dbReference type="Proteomes" id="UP000317648"/>
    </source>
</evidence>
<feature type="chain" id="PRO_5021779190" description="Bacterial Ig-like domain (Group 2)" evidence="1">
    <location>
        <begin position="25"/>
        <end position="828"/>
    </location>
</feature>
<dbReference type="Proteomes" id="UP000317648">
    <property type="component" value="Chromosome"/>
</dbReference>
<proteinExistence type="predicted"/>
<dbReference type="PANTHER" id="PTHR35889">
    <property type="entry name" value="CYCLOINULO-OLIGOSACCHARIDE FRUCTANOTRANSFERASE-RELATED"/>
    <property type="match status" value="1"/>
</dbReference>
<dbReference type="Pfam" id="PF07587">
    <property type="entry name" value="PSD1"/>
    <property type="match status" value="1"/>
</dbReference>
<evidence type="ECO:0000313" key="4">
    <source>
        <dbReference type="EMBL" id="QDU93349.1"/>
    </source>
</evidence>
<dbReference type="Gene3D" id="2.60.40.1080">
    <property type="match status" value="2"/>
</dbReference>
<dbReference type="EMBL" id="CP036433">
    <property type="protein sequence ID" value="QDU93349.1"/>
    <property type="molecule type" value="Genomic_DNA"/>
</dbReference>
<name>A0A518DND7_9BACT</name>
<evidence type="ECO:0000259" key="3">
    <source>
        <dbReference type="Pfam" id="PF07587"/>
    </source>
</evidence>
<dbReference type="InterPro" id="IPR011444">
    <property type="entry name" value="DUF1549"/>
</dbReference>
<accession>A0A518DND7</accession>